<evidence type="ECO:0000313" key="1">
    <source>
        <dbReference type="EMBL" id="DAD65235.1"/>
    </source>
</evidence>
<accession>A0A8S5L614</accession>
<proteinExistence type="predicted"/>
<dbReference type="EMBL" id="BK014638">
    <property type="protein sequence ID" value="DAD65235.1"/>
    <property type="molecule type" value="Genomic_DNA"/>
</dbReference>
<reference evidence="1" key="1">
    <citation type="journal article" date="2021" name="Proc. Natl. Acad. Sci. U.S.A.">
        <title>A Catalog of Tens of Thousands of Viruses from Human Metagenomes Reveals Hidden Associations with Chronic Diseases.</title>
        <authorList>
            <person name="Tisza M.J."/>
            <person name="Buck C.B."/>
        </authorList>
    </citation>
    <scope>NUCLEOTIDE SEQUENCE</scope>
    <source>
        <strain evidence="1">CtD4R19</strain>
    </source>
</reference>
<organism evidence="1">
    <name type="scientific">Siphoviridae sp. ctD4R19</name>
    <dbReference type="NCBI Taxonomy" id="2823568"/>
    <lineage>
        <taxon>Viruses</taxon>
        <taxon>Duplodnaviria</taxon>
        <taxon>Heunggongvirae</taxon>
        <taxon>Uroviricota</taxon>
        <taxon>Caudoviricetes</taxon>
    </lineage>
</organism>
<sequence length="136" mass="16040">MKKTVLDGKQWILDLLLKAGINNVISGKIYKDKRPADSQKEDIVINSLTMTNHFLQNGVFNVNCYVPKKLVKIQDKNQYHTDYARMKHIVDLVYPVLTDVWEEDFNLNVASQQHFEEEKEDYYNFRVEINAYPDKN</sequence>
<name>A0A8S5L614_9CAUD</name>
<protein>
    <submittedName>
        <fullName evidence="1">Uncharacterized protein</fullName>
    </submittedName>
</protein>